<proteinExistence type="predicted"/>
<dbReference type="EMBL" id="CP151502">
    <property type="protein sequence ID" value="WZN59669.1"/>
    <property type="molecule type" value="Genomic_DNA"/>
</dbReference>
<gene>
    <name evidence="1" type="ORF">HKI87_02g11950</name>
</gene>
<organism evidence="1 2">
    <name type="scientific">Chloropicon roscoffensis</name>
    <dbReference type="NCBI Taxonomy" id="1461544"/>
    <lineage>
        <taxon>Eukaryota</taxon>
        <taxon>Viridiplantae</taxon>
        <taxon>Chlorophyta</taxon>
        <taxon>Chloropicophyceae</taxon>
        <taxon>Chloropicales</taxon>
        <taxon>Chloropicaceae</taxon>
        <taxon>Chloropicon</taxon>
    </lineage>
</organism>
<evidence type="ECO:0000313" key="1">
    <source>
        <dbReference type="EMBL" id="WZN59669.1"/>
    </source>
</evidence>
<reference evidence="1 2" key="1">
    <citation type="submission" date="2024-03" db="EMBL/GenBank/DDBJ databases">
        <title>Complete genome sequence of the green alga Chloropicon roscoffensis RCC1871.</title>
        <authorList>
            <person name="Lemieux C."/>
            <person name="Pombert J.-F."/>
            <person name="Otis C."/>
            <person name="Turmel M."/>
        </authorList>
    </citation>
    <scope>NUCLEOTIDE SEQUENCE [LARGE SCALE GENOMIC DNA]</scope>
    <source>
        <strain evidence="1 2">RCC1871</strain>
    </source>
</reference>
<protein>
    <recommendedName>
        <fullName evidence="3">Bifunctional inhibitor/plant lipid transfer protein/seed storage helical domain-containing protein</fullName>
    </recommendedName>
</protein>
<evidence type="ECO:0008006" key="3">
    <source>
        <dbReference type="Google" id="ProtNLM"/>
    </source>
</evidence>
<keyword evidence="2" id="KW-1185">Reference proteome</keyword>
<dbReference type="Proteomes" id="UP001472866">
    <property type="component" value="Chromosome 02"/>
</dbReference>
<dbReference type="AlphaFoldDB" id="A0AAX4P0H1"/>
<sequence>MSPTSSNLFFSLRRGPHKTDRRLANDDDDDEDYEYEMMKMRSSTMAVAALAVLAALLLSSSVHAQSMPDISSLFANVNVGSSGGGSSPKSAQDCRAGFASLGGISNLQNDGGILSCASGYGGSCCSAVRRYLGPGSALDGCGCQPGLLDEALGSVPGFARPIVDGAINSCGIPTTKNGRCYALG</sequence>
<evidence type="ECO:0000313" key="2">
    <source>
        <dbReference type="Proteomes" id="UP001472866"/>
    </source>
</evidence>
<accession>A0AAX4P0H1</accession>
<name>A0AAX4P0H1_9CHLO</name>